<organism evidence="5 6">
    <name type="scientific">Daucus carota subsp. sativus</name>
    <name type="common">Carrot</name>
    <dbReference type="NCBI Taxonomy" id="79200"/>
    <lineage>
        <taxon>Eukaryota</taxon>
        <taxon>Viridiplantae</taxon>
        <taxon>Streptophyta</taxon>
        <taxon>Embryophyta</taxon>
        <taxon>Tracheophyta</taxon>
        <taxon>Spermatophyta</taxon>
        <taxon>Magnoliopsida</taxon>
        <taxon>eudicotyledons</taxon>
        <taxon>Gunneridae</taxon>
        <taxon>Pentapetalae</taxon>
        <taxon>asterids</taxon>
        <taxon>campanulids</taxon>
        <taxon>Apiales</taxon>
        <taxon>Apiaceae</taxon>
        <taxon>Apioideae</taxon>
        <taxon>Scandiceae</taxon>
        <taxon>Daucinae</taxon>
        <taxon>Daucus</taxon>
        <taxon>Daucus sect. Daucus</taxon>
    </lineage>
</organism>
<dbReference type="Gene3D" id="3.40.50.1000">
    <property type="entry name" value="HAD superfamily/HAD-like"/>
    <property type="match status" value="1"/>
</dbReference>
<accession>A0A161X9N2</accession>
<keyword evidence="2" id="KW-0479">Metal-binding</keyword>
<dbReference type="AlphaFoldDB" id="A0A161X9N2"/>
<dbReference type="InterPro" id="IPR023214">
    <property type="entry name" value="HAD_sf"/>
</dbReference>
<keyword evidence="3" id="KW-0378">Hydrolase</keyword>
<dbReference type="GO" id="GO:0016791">
    <property type="term" value="F:phosphatase activity"/>
    <property type="evidence" value="ECO:0007669"/>
    <property type="project" value="InterPro"/>
</dbReference>
<dbReference type="OMA" id="HNLADCF"/>
<reference evidence="5" key="1">
    <citation type="journal article" date="2016" name="Nat. Genet.">
        <title>A high-quality carrot genome assembly provides new insights into carotenoid accumulation and asterid genome evolution.</title>
        <authorList>
            <person name="Iorizzo M."/>
            <person name="Ellison S."/>
            <person name="Senalik D."/>
            <person name="Zeng P."/>
            <person name="Satapoomin P."/>
            <person name="Huang J."/>
            <person name="Bowman M."/>
            <person name="Iovene M."/>
            <person name="Sanseverino W."/>
            <person name="Cavagnaro P."/>
            <person name="Yildiz M."/>
            <person name="Macko-Podgorni A."/>
            <person name="Moranska E."/>
            <person name="Grzebelus E."/>
            <person name="Grzebelus D."/>
            <person name="Ashrafi H."/>
            <person name="Zheng Z."/>
            <person name="Cheng S."/>
            <person name="Spooner D."/>
            <person name="Van Deynze A."/>
            <person name="Simon P."/>
        </authorList>
    </citation>
    <scope>NUCLEOTIDE SEQUENCE</scope>
    <source>
        <tissue evidence="5">Leaf</tissue>
    </source>
</reference>
<evidence type="ECO:0000313" key="6">
    <source>
        <dbReference type="Proteomes" id="UP000077755"/>
    </source>
</evidence>
<dbReference type="NCBIfam" id="TIGR01488">
    <property type="entry name" value="HAD-SF-IB"/>
    <property type="match status" value="1"/>
</dbReference>
<proteinExistence type="predicted"/>
<evidence type="ECO:0000256" key="4">
    <source>
        <dbReference type="ARBA" id="ARBA00022842"/>
    </source>
</evidence>
<dbReference type="NCBIfam" id="TIGR01489">
    <property type="entry name" value="DKMTPPase-SF"/>
    <property type="match status" value="1"/>
</dbReference>
<keyword evidence="4" id="KW-0460">Magnesium</keyword>
<dbReference type="Proteomes" id="UP000077755">
    <property type="component" value="Chromosome 7"/>
</dbReference>
<evidence type="ECO:0000256" key="1">
    <source>
        <dbReference type="ARBA" id="ARBA00001946"/>
    </source>
</evidence>
<dbReference type="Pfam" id="PF06888">
    <property type="entry name" value="Put_Phosphatase"/>
    <property type="match status" value="1"/>
</dbReference>
<name>A0A161X9N2_DAUCS</name>
<sequence>MAGIVVVFDFDKTILDVDSDNWVVDELGATAVFDQLLDTMPWNILMDRMMTELHLKGKTIDNIAQVLKKVPIHPQIITAVKAAHASGCDLRIVSDANYFFIETVLEHFGIGECFSEINTNPSFVDKEGRLRISRHHDFPHGCKLCPPNMCKGLIIERIQREVTVKKMIYLGDGAGDYCPSLRLKAEDYMMPRKNFPVWELICENRDIVKAEIHEWSDGDEFARILLQLIHEISREDHNDNDDDDDDENISIKDVDCGTTSRLFTVECNNFSTSAMPVHEALPQTLPVAVPVRF</sequence>
<dbReference type="GO" id="GO:0046872">
    <property type="term" value="F:metal ion binding"/>
    <property type="evidence" value="ECO:0007669"/>
    <property type="project" value="UniProtKB-KW"/>
</dbReference>
<dbReference type="InterPro" id="IPR036412">
    <property type="entry name" value="HAD-like_sf"/>
</dbReference>
<dbReference type="KEGG" id="dcr:108194215"/>
<protein>
    <submittedName>
        <fullName evidence="5">Uncharacterized protein</fullName>
    </submittedName>
</protein>
<dbReference type="InterPro" id="IPR016965">
    <property type="entry name" value="Pase_PHOSPHO-typ"/>
</dbReference>
<dbReference type="EMBL" id="CP093349">
    <property type="protein sequence ID" value="WOH10813.1"/>
    <property type="molecule type" value="Genomic_DNA"/>
</dbReference>
<dbReference type="PANTHER" id="PTHR20889">
    <property type="entry name" value="PHOSPHATASE, ORPHAN 1, 2"/>
    <property type="match status" value="1"/>
</dbReference>
<dbReference type="Gramene" id="KZM89303">
    <property type="protein sequence ID" value="KZM89303"/>
    <property type="gene ID" value="DCAR_026378"/>
</dbReference>
<dbReference type="OrthoDB" id="10267182at2759"/>
<comment type="cofactor">
    <cofactor evidence="1">
        <name>Mg(2+)</name>
        <dbReference type="ChEBI" id="CHEBI:18420"/>
    </cofactor>
</comment>
<dbReference type="InterPro" id="IPR006384">
    <property type="entry name" value="HAD_hydro_PyrdxlP_Pase-like"/>
</dbReference>
<gene>
    <name evidence="5" type="ORF">DCAR_0730286</name>
</gene>
<evidence type="ECO:0000313" key="5">
    <source>
        <dbReference type="EMBL" id="WOH10813.1"/>
    </source>
</evidence>
<dbReference type="PANTHER" id="PTHR20889:SF12">
    <property type="entry name" value="LP01149P"/>
    <property type="match status" value="1"/>
</dbReference>
<dbReference type="SUPFAM" id="SSF56784">
    <property type="entry name" value="HAD-like"/>
    <property type="match status" value="1"/>
</dbReference>
<evidence type="ECO:0000256" key="3">
    <source>
        <dbReference type="ARBA" id="ARBA00022801"/>
    </source>
</evidence>
<reference evidence="5" key="2">
    <citation type="submission" date="2022-03" db="EMBL/GenBank/DDBJ databases">
        <title>Draft title - Genomic analysis of global carrot germplasm unveils the trajectory of domestication and the origin of high carotenoid orange carrot.</title>
        <authorList>
            <person name="Iorizzo M."/>
            <person name="Ellison S."/>
            <person name="Senalik D."/>
            <person name="Macko-Podgorni A."/>
            <person name="Grzebelus D."/>
            <person name="Bostan H."/>
            <person name="Rolling W."/>
            <person name="Curaba J."/>
            <person name="Simon P."/>
        </authorList>
    </citation>
    <scope>NUCLEOTIDE SEQUENCE</scope>
    <source>
        <tissue evidence="5">Leaf</tissue>
    </source>
</reference>
<evidence type="ECO:0000256" key="2">
    <source>
        <dbReference type="ARBA" id="ARBA00022723"/>
    </source>
</evidence>
<keyword evidence="6" id="KW-1185">Reference proteome</keyword>